<dbReference type="GO" id="GO:0030414">
    <property type="term" value="F:peptidase inhibitor activity"/>
    <property type="evidence" value="ECO:0007669"/>
    <property type="project" value="UniProtKB-KW"/>
</dbReference>
<feature type="chain" id="PRO_5038316101" evidence="3">
    <location>
        <begin position="21"/>
        <end position="401"/>
    </location>
</feature>
<feature type="domain" description="TIL" evidence="4">
    <location>
        <begin position="360"/>
        <end position="401"/>
    </location>
</feature>
<organism evidence="5">
    <name type="scientific">Sarcoptes scabiei</name>
    <name type="common">Itch mite</name>
    <name type="synonym">Acarus scabiei</name>
    <dbReference type="NCBI Taxonomy" id="52283"/>
    <lineage>
        <taxon>Eukaryota</taxon>
        <taxon>Metazoa</taxon>
        <taxon>Ecdysozoa</taxon>
        <taxon>Arthropoda</taxon>
        <taxon>Chelicerata</taxon>
        <taxon>Arachnida</taxon>
        <taxon>Acari</taxon>
        <taxon>Acariformes</taxon>
        <taxon>Sarcoptiformes</taxon>
        <taxon>Astigmata</taxon>
        <taxon>Psoroptidia</taxon>
        <taxon>Sarcoptoidea</taxon>
        <taxon>Sarcoptidae</taxon>
        <taxon>Sarcoptinae</taxon>
        <taxon>Sarcoptes</taxon>
    </lineage>
</organism>
<dbReference type="OrthoDB" id="7575919at2759"/>
<dbReference type="InterPro" id="IPR002919">
    <property type="entry name" value="TIL_dom"/>
</dbReference>
<dbReference type="Pfam" id="PF01826">
    <property type="entry name" value="TIL"/>
    <property type="match status" value="6"/>
</dbReference>
<feature type="domain" description="TIL" evidence="4">
    <location>
        <begin position="226"/>
        <end position="281"/>
    </location>
</feature>
<dbReference type="EnsemblMetazoa" id="SSS_1294s_mrna">
    <property type="protein sequence ID" value="KAF7492587.1"/>
    <property type="gene ID" value="SSS_1294"/>
</dbReference>
<dbReference type="CDD" id="cd19941">
    <property type="entry name" value="TIL"/>
    <property type="match status" value="6"/>
</dbReference>
<keyword evidence="7" id="KW-1185">Reference proteome</keyword>
<evidence type="ECO:0000313" key="7">
    <source>
        <dbReference type="Proteomes" id="UP000070412"/>
    </source>
</evidence>
<protein>
    <submittedName>
        <fullName evidence="5">Zonadhesin</fullName>
    </submittedName>
</protein>
<keyword evidence="3" id="KW-0732">Signal</keyword>
<keyword evidence="2" id="KW-1015">Disulfide bond</keyword>
<reference evidence="7" key="1">
    <citation type="journal article" date="2020" name="PLoS Negl. Trop. Dis.">
        <title>High-quality nuclear genome for Sarcoptes scabiei-A critical resource for a neglected parasite.</title>
        <authorList>
            <person name="Korhonen P.K."/>
            <person name="Gasser R.B."/>
            <person name="Ma G."/>
            <person name="Wang T."/>
            <person name="Stroehlein A.J."/>
            <person name="Young N.D."/>
            <person name="Ang C.S."/>
            <person name="Fernando D.D."/>
            <person name="Lu H.C."/>
            <person name="Taylor S."/>
            <person name="Reynolds S.L."/>
            <person name="Mofiz E."/>
            <person name="Najaraj S.H."/>
            <person name="Gowda H."/>
            <person name="Madugundu A."/>
            <person name="Renuse S."/>
            <person name="Holt D."/>
            <person name="Pandey A."/>
            <person name="Papenfuss A.T."/>
            <person name="Fischer K."/>
        </authorList>
    </citation>
    <scope>NUCLEOTIDE SEQUENCE [LARGE SCALE GENOMIC DNA]</scope>
</reference>
<reference evidence="6" key="3">
    <citation type="submission" date="2022-06" db="UniProtKB">
        <authorList>
            <consortium name="EnsemblMetazoa"/>
        </authorList>
    </citation>
    <scope>IDENTIFICATION</scope>
</reference>
<dbReference type="Gene3D" id="2.10.25.10">
    <property type="entry name" value="Laminin"/>
    <property type="match status" value="6"/>
</dbReference>
<sequence>MRFGISLLAIYLFFLVAVYAYRFDHSFSGFACGRYEQYSHCTTRCQTSCFSKNWLTRCQFLRRCRPGCVCQAGYVRKYLGGRGPCIPKYKCPKKKHCGKHQHWSKCKGHCQLTCRHPKSVKCPAICRPGCICNKGYVRKNDDGTGPCIKKKKCKKLKKKCRGKHQHWSKCKGHCQLTCRHPKSVKCPAICRPGCICNKGYVRKNDDGTGPCIKKKKCKKLKKKCRGKHQRWSRCKGHCQLTCKHPKLVKCPAICKAGCICKKGYVRTNDDGTGPCIKKKKCKKIEPKCLGKHQHFEACGSSCPPTCEFPKGKPVCTTECRIGCVCDRGYVRKNADGTGPCVKPSKCSKPIPPTSKPSCRGPHEHFESCGSSCPKTCKFPNGKRICTRDCKVGCVCDPGFVR</sequence>
<dbReference type="PANTHER" id="PTHR23259:SF70">
    <property type="entry name" value="ACCESSORY GLAND PROTEIN ACP62F-RELATED"/>
    <property type="match status" value="1"/>
</dbReference>
<gene>
    <name evidence="5" type="ORF">SSS_1294</name>
</gene>
<dbReference type="EMBL" id="WVUK01000056">
    <property type="protein sequence ID" value="KAF7492587.1"/>
    <property type="molecule type" value="Genomic_DNA"/>
</dbReference>
<dbReference type="Proteomes" id="UP000070412">
    <property type="component" value="Unassembled WGS sequence"/>
</dbReference>
<evidence type="ECO:0000259" key="4">
    <source>
        <dbReference type="Pfam" id="PF01826"/>
    </source>
</evidence>
<accession>A0A834R9A1</accession>
<keyword evidence="1" id="KW-0646">Protease inhibitor</keyword>
<feature type="domain" description="TIL" evidence="4">
    <location>
        <begin position="32"/>
        <end position="91"/>
    </location>
</feature>
<dbReference type="InterPro" id="IPR051368">
    <property type="entry name" value="SerProtInhib-TIL_Domain"/>
</dbReference>
<reference evidence="5" key="2">
    <citation type="submission" date="2020-01" db="EMBL/GenBank/DDBJ databases">
        <authorList>
            <person name="Korhonen P.K.K."/>
            <person name="Guangxu M.G."/>
            <person name="Wang T.W."/>
            <person name="Stroehlein A.J.S."/>
            <person name="Young N.D."/>
            <person name="Ang C.-S.A."/>
            <person name="Fernando D.W.F."/>
            <person name="Lu H.L."/>
            <person name="Taylor S.T."/>
            <person name="Ehtesham M.E.M."/>
            <person name="Najaraj S.H.N."/>
            <person name="Harsha G.H.G."/>
            <person name="Madugundu A.M."/>
            <person name="Renuse S.R."/>
            <person name="Holt D.H."/>
            <person name="Pandey A.P."/>
            <person name="Papenfuss A.P."/>
            <person name="Gasser R.B.G."/>
            <person name="Fischer K.F."/>
        </authorList>
    </citation>
    <scope>NUCLEOTIDE SEQUENCE</scope>
    <source>
        <strain evidence="5">SSS_KF_BRIS2020</strain>
    </source>
</reference>
<evidence type="ECO:0000256" key="1">
    <source>
        <dbReference type="ARBA" id="ARBA00022690"/>
    </source>
</evidence>
<dbReference type="AlphaFoldDB" id="A0A834R9A1"/>
<feature type="signal peptide" evidence="3">
    <location>
        <begin position="1"/>
        <end position="20"/>
    </location>
</feature>
<name>A0A834R9A1_SARSC</name>
<evidence type="ECO:0000256" key="3">
    <source>
        <dbReference type="SAM" id="SignalP"/>
    </source>
</evidence>
<dbReference type="SUPFAM" id="SSF57567">
    <property type="entry name" value="Serine protease inhibitors"/>
    <property type="match status" value="6"/>
</dbReference>
<evidence type="ECO:0000313" key="6">
    <source>
        <dbReference type="EnsemblMetazoa" id="KAF7492587.1"/>
    </source>
</evidence>
<dbReference type="PANTHER" id="PTHR23259">
    <property type="entry name" value="RIDDLE"/>
    <property type="match status" value="1"/>
</dbReference>
<feature type="domain" description="TIL" evidence="4">
    <location>
        <begin position="162"/>
        <end position="217"/>
    </location>
</feature>
<feature type="domain" description="TIL" evidence="4">
    <location>
        <begin position="290"/>
        <end position="346"/>
    </location>
</feature>
<proteinExistence type="predicted"/>
<dbReference type="InterPro" id="IPR036084">
    <property type="entry name" value="Ser_inhib-like_sf"/>
</dbReference>
<feature type="domain" description="TIL" evidence="4">
    <location>
        <begin position="97"/>
        <end position="153"/>
    </location>
</feature>
<evidence type="ECO:0000256" key="2">
    <source>
        <dbReference type="ARBA" id="ARBA00023157"/>
    </source>
</evidence>
<evidence type="ECO:0000313" key="5">
    <source>
        <dbReference type="EMBL" id="KAF7492587.1"/>
    </source>
</evidence>